<proteinExistence type="predicted"/>
<protein>
    <submittedName>
        <fullName evidence="1">Uncharacterized protein</fullName>
    </submittedName>
</protein>
<reference evidence="1" key="1">
    <citation type="submission" date="2020-02" db="EMBL/GenBank/DDBJ databases">
        <authorList>
            <person name="Meier V. D."/>
        </authorList>
    </citation>
    <scope>NUCLEOTIDE SEQUENCE</scope>
    <source>
        <strain evidence="1">AVDCRST_MAG92</strain>
    </source>
</reference>
<dbReference type="EMBL" id="CADCTM010000281">
    <property type="protein sequence ID" value="CAA9248592.1"/>
    <property type="molecule type" value="Genomic_DNA"/>
</dbReference>
<accession>A0A6J4IF52</accession>
<dbReference type="AlphaFoldDB" id="A0A6J4IF52"/>
<name>A0A6J4IF52_9CYAN</name>
<evidence type="ECO:0000313" key="1">
    <source>
        <dbReference type="EMBL" id="CAA9248592.1"/>
    </source>
</evidence>
<organism evidence="1">
    <name type="scientific">uncultured Coleofasciculus sp</name>
    <dbReference type="NCBI Taxonomy" id="1267456"/>
    <lineage>
        <taxon>Bacteria</taxon>
        <taxon>Bacillati</taxon>
        <taxon>Cyanobacteriota</taxon>
        <taxon>Cyanophyceae</taxon>
        <taxon>Coleofasciculales</taxon>
        <taxon>Coleofasciculaceae</taxon>
        <taxon>Coleofasciculus</taxon>
        <taxon>environmental samples</taxon>
    </lineage>
</organism>
<sequence length="43" mass="4990">MQFAKETQLSIEEARQLLDEKAKEFNASFDTDEKGGISYYFNP</sequence>
<gene>
    <name evidence="1" type="ORF">AVDCRST_MAG92-1907</name>
</gene>